<protein>
    <submittedName>
        <fullName evidence="1">Uncharacterized protein</fullName>
    </submittedName>
</protein>
<dbReference type="EMBL" id="PGOZ01000002">
    <property type="protein sequence ID" value="PJI33575.1"/>
    <property type="molecule type" value="Genomic_DNA"/>
</dbReference>
<dbReference type="RefSeq" id="WP_100357295.1">
    <property type="nucleotide sequence ID" value="NZ_PGOZ01000002.1"/>
</dbReference>
<name>A0A2H9UPG3_9GAMM</name>
<organism evidence="1 2">
    <name type="scientific">Acinetobacter pseudolwoffii</name>
    <dbReference type="NCBI Taxonomy" id="2053287"/>
    <lineage>
        <taxon>Bacteria</taxon>
        <taxon>Pseudomonadati</taxon>
        <taxon>Pseudomonadota</taxon>
        <taxon>Gammaproteobacteria</taxon>
        <taxon>Moraxellales</taxon>
        <taxon>Moraxellaceae</taxon>
        <taxon>Acinetobacter</taxon>
    </lineage>
</organism>
<dbReference type="AlphaFoldDB" id="A0A2H9UPG3"/>
<dbReference type="Proteomes" id="UP000242351">
    <property type="component" value="Unassembled WGS sequence"/>
</dbReference>
<reference evidence="1 2" key="1">
    <citation type="submission" date="2017-11" db="EMBL/GenBank/DDBJ databases">
        <authorList>
            <person name="Han C.G."/>
        </authorList>
    </citation>
    <scope>NUCLEOTIDE SEQUENCE [LARGE SCALE GENOMIC DNA]</scope>
    <source>
        <strain evidence="1 2">ANC 5347</strain>
    </source>
</reference>
<sequence length="161" mass="17999">MSYIVKLISENCYIIPDDGGWLTTTESQQEAIDMGLFDDMESADETAQSFSGGMTRGIDYIIQPVSKAPYHVVEIIIPEEIAPKLKDINSFIKNGKAHIFLTNVTTANDAMDGFTRYGVSTGTNAVLYKADQYEARKEAISEYLTERFGNQWEIDLVPVKI</sequence>
<evidence type="ECO:0000313" key="1">
    <source>
        <dbReference type="EMBL" id="PJI33575.1"/>
    </source>
</evidence>
<proteinExistence type="predicted"/>
<reference evidence="1 2" key="2">
    <citation type="submission" date="2017-12" db="EMBL/GenBank/DDBJ databases">
        <title>Revising the taxonomy of the Acinetobacter lwoffii group: the description of Acinetobacter pseudolwoffii sp. nov. and emended description of Acinetobacter lwoffii.</title>
        <authorList>
            <person name="Nemec A."/>
        </authorList>
    </citation>
    <scope>NUCLEOTIDE SEQUENCE [LARGE SCALE GENOMIC DNA]</scope>
    <source>
        <strain evidence="1 2">ANC 5347</strain>
    </source>
</reference>
<comment type="caution">
    <text evidence="1">The sequence shown here is derived from an EMBL/GenBank/DDBJ whole genome shotgun (WGS) entry which is preliminary data.</text>
</comment>
<accession>A0A2H9UPG3</accession>
<evidence type="ECO:0000313" key="2">
    <source>
        <dbReference type="Proteomes" id="UP000242351"/>
    </source>
</evidence>
<gene>
    <name evidence="1" type="ORF">CU320_04050</name>
</gene>